<keyword evidence="2" id="KW-1185">Reference proteome</keyword>
<dbReference type="OMA" id="GAWPPES"/>
<keyword evidence="1" id="KW-0863">Zinc-finger</keyword>
<keyword evidence="1" id="KW-0479">Metal-binding</keyword>
<keyword evidence="1" id="KW-0862">Zinc</keyword>
<reference evidence="2" key="1">
    <citation type="submission" date="2015-11" db="EMBL/GenBank/DDBJ databases">
        <authorList>
            <person name="Dugat-Bony E."/>
        </authorList>
    </citation>
    <scope>NUCLEOTIDE SEQUENCE [LARGE SCALE GENOMIC DNA]</scope>
    <source>
        <strain evidence="2">Mu292</strain>
    </source>
</reference>
<dbReference type="GO" id="GO:0008270">
    <property type="term" value="F:zinc ion binding"/>
    <property type="evidence" value="ECO:0007669"/>
    <property type="project" value="UniProtKB-KW"/>
</dbReference>
<dbReference type="Proteomes" id="UP000182498">
    <property type="component" value="Unassembled WGS sequence"/>
</dbReference>
<dbReference type="EMBL" id="FAUH01000025">
    <property type="protein sequence ID" value="CUU67452.1"/>
    <property type="molecule type" value="Genomic_DNA"/>
</dbReference>
<gene>
    <name evidence="1" type="ORF">CVAR292_02814</name>
</gene>
<organism evidence="1 2">
    <name type="scientific">Corynebacterium variabile</name>
    <dbReference type="NCBI Taxonomy" id="1727"/>
    <lineage>
        <taxon>Bacteria</taxon>
        <taxon>Bacillati</taxon>
        <taxon>Actinomycetota</taxon>
        <taxon>Actinomycetes</taxon>
        <taxon>Mycobacteriales</taxon>
        <taxon>Corynebacteriaceae</taxon>
        <taxon>Corynebacterium</taxon>
    </lineage>
</organism>
<dbReference type="AlphaFoldDB" id="A0A0X8XVB1"/>
<evidence type="ECO:0000313" key="1">
    <source>
        <dbReference type="EMBL" id="CUU67452.1"/>
    </source>
</evidence>
<protein>
    <submittedName>
        <fullName evidence="1">Zinc-finger of transposase IS204/IS1001/IS1096/IS1165</fullName>
    </submittedName>
</protein>
<accession>A0A0X8XVB1</accession>
<proteinExistence type="predicted"/>
<sequence length="88" mass="9278">MHTTGNLVADTICRTAEIGLTITDAADAGLFTAIDAAPVAVDDQCPGCKHPGVLRDHVTRQLVDLPVVGFPTRLHVRVPVTSSSVVYL</sequence>
<name>A0A0X8XVB1_9CORY</name>
<evidence type="ECO:0000313" key="2">
    <source>
        <dbReference type="Proteomes" id="UP000182498"/>
    </source>
</evidence>